<gene>
    <name evidence="2" type="ORF">BT96DRAFT_840537</name>
</gene>
<sequence>FKQLTGRSRINDFNDYNSTSDATAEAFGDGTGLGPQGDDLYRLYFGFGWRQVAWNQEVVANIAKRVLNEVQGDMQPCLSAAEVEAAIWDLVRQAQVSWKVNKPRPVVGANGEERMEDGSEAAARQNQYALHCEQRLKINGCKKTKYEGRKIGIVELREAPSQQDPVAKRKWEMMEEVNEALGTEGQSSEESDREPGKRLSNHAYPLKVTRPFD</sequence>
<evidence type="ECO:0000256" key="1">
    <source>
        <dbReference type="SAM" id="MobiDB-lite"/>
    </source>
</evidence>
<keyword evidence="3" id="KW-1185">Reference proteome</keyword>
<organism evidence="2 3">
    <name type="scientific">Gymnopus androsaceus JB14</name>
    <dbReference type="NCBI Taxonomy" id="1447944"/>
    <lineage>
        <taxon>Eukaryota</taxon>
        <taxon>Fungi</taxon>
        <taxon>Dikarya</taxon>
        <taxon>Basidiomycota</taxon>
        <taxon>Agaricomycotina</taxon>
        <taxon>Agaricomycetes</taxon>
        <taxon>Agaricomycetidae</taxon>
        <taxon>Agaricales</taxon>
        <taxon>Marasmiineae</taxon>
        <taxon>Omphalotaceae</taxon>
        <taxon>Gymnopus</taxon>
    </lineage>
</organism>
<evidence type="ECO:0000313" key="2">
    <source>
        <dbReference type="EMBL" id="KAE9385587.1"/>
    </source>
</evidence>
<dbReference type="AlphaFoldDB" id="A0A6A4GJP8"/>
<name>A0A6A4GJP8_9AGAR</name>
<evidence type="ECO:0000313" key="3">
    <source>
        <dbReference type="Proteomes" id="UP000799118"/>
    </source>
</evidence>
<accession>A0A6A4GJP8</accession>
<dbReference type="OrthoDB" id="2935562at2759"/>
<protein>
    <submittedName>
        <fullName evidence="2">Uncharacterized protein</fullName>
    </submittedName>
</protein>
<reference evidence="2" key="1">
    <citation type="journal article" date="2019" name="Environ. Microbiol.">
        <title>Fungal ecological strategies reflected in gene transcription - a case study of two litter decomposers.</title>
        <authorList>
            <person name="Barbi F."/>
            <person name="Kohler A."/>
            <person name="Barry K."/>
            <person name="Baskaran P."/>
            <person name="Daum C."/>
            <person name="Fauchery L."/>
            <person name="Ihrmark K."/>
            <person name="Kuo A."/>
            <person name="LaButti K."/>
            <person name="Lipzen A."/>
            <person name="Morin E."/>
            <person name="Grigoriev I.V."/>
            <person name="Henrissat B."/>
            <person name="Lindahl B."/>
            <person name="Martin F."/>
        </authorList>
    </citation>
    <scope>NUCLEOTIDE SEQUENCE</scope>
    <source>
        <strain evidence="2">JB14</strain>
    </source>
</reference>
<proteinExistence type="predicted"/>
<feature type="region of interest" description="Disordered" evidence="1">
    <location>
        <begin position="161"/>
        <end position="213"/>
    </location>
</feature>
<feature type="non-terminal residue" evidence="2">
    <location>
        <position position="1"/>
    </location>
</feature>
<dbReference type="Proteomes" id="UP000799118">
    <property type="component" value="Unassembled WGS sequence"/>
</dbReference>
<dbReference type="EMBL" id="ML769966">
    <property type="protein sequence ID" value="KAE9385587.1"/>
    <property type="molecule type" value="Genomic_DNA"/>
</dbReference>